<gene>
    <name evidence="1" type="ORF">B0T24DRAFT_236461</name>
</gene>
<evidence type="ECO:0000313" key="1">
    <source>
        <dbReference type="EMBL" id="KAK3377179.1"/>
    </source>
</evidence>
<protein>
    <submittedName>
        <fullName evidence="1">Uncharacterized protein</fullName>
    </submittedName>
</protein>
<comment type="caution">
    <text evidence="1">The sequence shown here is derived from an EMBL/GenBank/DDBJ whole genome shotgun (WGS) entry which is preliminary data.</text>
</comment>
<reference evidence="1" key="2">
    <citation type="submission" date="2023-06" db="EMBL/GenBank/DDBJ databases">
        <authorList>
            <consortium name="Lawrence Berkeley National Laboratory"/>
            <person name="Haridas S."/>
            <person name="Hensen N."/>
            <person name="Bonometti L."/>
            <person name="Westerberg I."/>
            <person name="Brannstrom I.O."/>
            <person name="Guillou S."/>
            <person name="Cros-Aarteil S."/>
            <person name="Calhoun S."/>
            <person name="Kuo A."/>
            <person name="Mondo S."/>
            <person name="Pangilinan J."/>
            <person name="Riley R."/>
            <person name="Labutti K."/>
            <person name="Andreopoulos B."/>
            <person name="Lipzen A."/>
            <person name="Chen C."/>
            <person name="Yanf M."/>
            <person name="Daum C."/>
            <person name="Ng V."/>
            <person name="Clum A."/>
            <person name="Steindorff A."/>
            <person name="Ohm R."/>
            <person name="Martin F."/>
            <person name="Silar P."/>
            <person name="Natvig D."/>
            <person name="Lalanne C."/>
            <person name="Gautier V."/>
            <person name="Ament-Velasquez S.L."/>
            <person name="Kruys A."/>
            <person name="Hutchinson M.I."/>
            <person name="Powell A.J."/>
            <person name="Barry K."/>
            <person name="Miller A.N."/>
            <person name="Grigoriev I.V."/>
            <person name="Debuchy R."/>
            <person name="Gladieux P."/>
            <person name="Thoren M.H."/>
            <person name="Johannesson H."/>
        </authorList>
    </citation>
    <scope>NUCLEOTIDE SEQUENCE</scope>
    <source>
        <strain evidence="1">CBS 958.72</strain>
    </source>
</reference>
<evidence type="ECO:0000313" key="2">
    <source>
        <dbReference type="Proteomes" id="UP001287356"/>
    </source>
</evidence>
<proteinExistence type="predicted"/>
<dbReference type="AlphaFoldDB" id="A0AAE0KIM6"/>
<accession>A0AAE0KIM6</accession>
<organism evidence="1 2">
    <name type="scientific">Lasiosphaeria ovina</name>
    <dbReference type="NCBI Taxonomy" id="92902"/>
    <lineage>
        <taxon>Eukaryota</taxon>
        <taxon>Fungi</taxon>
        <taxon>Dikarya</taxon>
        <taxon>Ascomycota</taxon>
        <taxon>Pezizomycotina</taxon>
        <taxon>Sordariomycetes</taxon>
        <taxon>Sordariomycetidae</taxon>
        <taxon>Sordariales</taxon>
        <taxon>Lasiosphaeriaceae</taxon>
        <taxon>Lasiosphaeria</taxon>
    </lineage>
</organism>
<keyword evidence="2" id="KW-1185">Reference proteome</keyword>
<dbReference type="Proteomes" id="UP001287356">
    <property type="component" value="Unassembled WGS sequence"/>
</dbReference>
<sequence>MRQSRQLSCSLIGGFSDSLWKTPRGPRTSMMANLARPGFKCLGSPERKDVVRPFISRPKTPAHPTFQSRGMSLRCRGLLERGRNFRAVMSGLFPRSRAFRHPQHLDSAVTPKTSVPPHHHPPDGLSGLHVPTFCSGNNPHHSSISIICVVLSSVVVRQRPVFRVRCGLRIRRPHCQTPHQSVVTCPAKNGAAGMLQARPKARLETLWSNSPMPATWKATTYINHRV</sequence>
<name>A0AAE0KIM6_9PEZI</name>
<dbReference type="EMBL" id="JAULSN010000003">
    <property type="protein sequence ID" value="KAK3377179.1"/>
    <property type="molecule type" value="Genomic_DNA"/>
</dbReference>
<reference evidence="1" key="1">
    <citation type="journal article" date="2023" name="Mol. Phylogenet. Evol.">
        <title>Genome-scale phylogeny and comparative genomics of the fungal order Sordariales.</title>
        <authorList>
            <person name="Hensen N."/>
            <person name="Bonometti L."/>
            <person name="Westerberg I."/>
            <person name="Brannstrom I.O."/>
            <person name="Guillou S."/>
            <person name="Cros-Aarteil S."/>
            <person name="Calhoun S."/>
            <person name="Haridas S."/>
            <person name="Kuo A."/>
            <person name="Mondo S."/>
            <person name="Pangilinan J."/>
            <person name="Riley R."/>
            <person name="LaButti K."/>
            <person name="Andreopoulos B."/>
            <person name="Lipzen A."/>
            <person name="Chen C."/>
            <person name="Yan M."/>
            <person name="Daum C."/>
            <person name="Ng V."/>
            <person name="Clum A."/>
            <person name="Steindorff A."/>
            <person name="Ohm R.A."/>
            <person name="Martin F."/>
            <person name="Silar P."/>
            <person name="Natvig D.O."/>
            <person name="Lalanne C."/>
            <person name="Gautier V."/>
            <person name="Ament-Velasquez S.L."/>
            <person name="Kruys A."/>
            <person name="Hutchinson M.I."/>
            <person name="Powell A.J."/>
            <person name="Barry K."/>
            <person name="Miller A.N."/>
            <person name="Grigoriev I.V."/>
            <person name="Debuchy R."/>
            <person name="Gladieux P."/>
            <person name="Hiltunen Thoren M."/>
            <person name="Johannesson H."/>
        </authorList>
    </citation>
    <scope>NUCLEOTIDE SEQUENCE</scope>
    <source>
        <strain evidence="1">CBS 958.72</strain>
    </source>
</reference>